<evidence type="ECO:0000313" key="3">
    <source>
        <dbReference type="EMBL" id="KAG6535240.1"/>
    </source>
</evidence>
<feature type="region of interest" description="Disordered" evidence="1">
    <location>
        <begin position="323"/>
        <end position="358"/>
    </location>
</feature>
<dbReference type="InterPro" id="IPR012337">
    <property type="entry name" value="RNaseH-like_sf"/>
</dbReference>
<dbReference type="Proteomes" id="UP000734854">
    <property type="component" value="Unassembled WGS sequence"/>
</dbReference>
<keyword evidence="4" id="KW-1185">Reference proteome</keyword>
<feature type="compositionally biased region" description="Low complexity" evidence="1">
    <location>
        <begin position="326"/>
        <end position="355"/>
    </location>
</feature>
<dbReference type="InterPro" id="IPR013103">
    <property type="entry name" value="RVT_2"/>
</dbReference>
<accession>A0A8J5I7W7</accession>
<dbReference type="InterPro" id="IPR001584">
    <property type="entry name" value="Integrase_cat-core"/>
</dbReference>
<dbReference type="InterPro" id="IPR043502">
    <property type="entry name" value="DNA/RNA_pol_sf"/>
</dbReference>
<dbReference type="SUPFAM" id="SSF53098">
    <property type="entry name" value="Ribonuclease H-like"/>
    <property type="match status" value="1"/>
</dbReference>
<dbReference type="Gene3D" id="3.30.420.10">
    <property type="entry name" value="Ribonuclease H-like superfamily/Ribonuclease H"/>
    <property type="match status" value="1"/>
</dbReference>
<dbReference type="PANTHER" id="PTHR11439">
    <property type="entry name" value="GAG-POL-RELATED RETROTRANSPOSON"/>
    <property type="match status" value="1"/>
</dbReference>
<dbReference type="SUPFAM" id="SSF56672">
    <property type="entry name" value="DNA/RNA polymerases"/>
    <property type="match status" value="1"/>
</dbReference>
<feature type="domain" description="Integrase catalytic" evidence="2">
    <location>
        <begin position="165"/>
        <end position="262"/>
    </location>
</feature>
<evidence type="ECO:0000259" key="2">
    <source>
        <dbReference type="PROSITE" id="PS50994"/>
    </source>
</evidence>
<protein>
    <recommendedName>
        <fullName evidence="2">Integrase catalytic domain-containing protein</fullName>
    </recommendedName>
</protein>
<dbReference type="CDD" id="cd09272">
    <property type="entry name" value="RNase_HI_RT_Ty1"/>
    <property type="match status" value="1"/>
</dbReference>
<comment type="caution">
    <text evidence="3">The sequence shown here is derived from an EMBL/GenBank/DDBJ whole genome shotgun (WGS) entry which is preliminary data.</text>
</comment>
<name>A0A8J5I7W7_ZINOF</name>
<dbReference type="PANTHER" id="PTHR11439:SF515">
    <property type="entry name" value="GAG-POL POLYPROTEIN"/>
    <property type="match status" value="1"/>
</dbReference>
<dbReference type="GO" id="GO:0003676">
    <property type="term" value="F:nucleic acid binding"/>
    <property type="evidence" value="ECO:0007669"/>
    <property type="project" value="InterPro"/>
</dbReference>
<dbReference type="EMBL" id="JACMSC010000001">
    <property type="protein sequence ID" value="KAG6535240.1"/>
    <property type="molecule type" value="Genomic_DNA"/>
</dbReference>
<gene>
    <name evidence="3" type="ORF">ZIOFF_000205</name>
</gene>
<dbReference type="Pfam" id="PF07727">
    <property type="entry name" value="RVT_2"/>
    <property type="match status" value="1"/>
</dbReference>
<proteinExistence type="predicted"/>
<dbReference type="InterPro" id="IPR036397">
    <property type="entry name" value="RNaseH_sf"/>
</dbReference>
<reference evidence="3 4" key="1">
    <citation type="submission" date="2020-08" db="EMBL/GenBank/DDBJ databases">
        <title>Plant Genome Project.</title>
        <authorList>
            <person name="Zhang R.-G."/>
        </authorList>
    </citation>
    <scope>NUCLEOTIDE SEQUENCE [LARGE SCALE GENOMIC DNA]</scope>
    <source>
        <tissue evidence="3">Rhizome</tissue>
    </source>
</reference>
<sequence length="817" mass="91212">MVSKHTRTVERFDTDTPGCAPSEDSSDEDIDEVNFCYEDTDKGVEDEPSFLAGSAPVADDSQDYDVGNIVLDVKGLCVKFKCKAVLELLVRRPPPAYITWSHVADGTFNGGGRRLVNAGASREEPGDAELPHASGHIGVEQHVAGLQVAMDNRRVALNTTEYKIKTLRTDRGGEFLSTEFTRFCENEGIERHLTAPYTPQQNDVVERRNRTVMAMARSLLKGTHMPARFWGEAVRHAVYLLNRLPTKALGDRTPFEAWMGRKPYLAHLRVFGCVAYVKNTTPHLKKLDDRSANHEENLPEFMVEDVLDTDEVIVVADIEAGTEDVTTSPAASSPSTLSSNTRTTSSPSKTNSPESYEGPVHFRSIADIYANTEEVVGIDEEEGEVMLISEEPTCYQEAATEACCTEKINKFKQQMITEFEMSDLGLLSYYLGIEVEQQKSRISLRQSAYAKKILSQFKMADCNATKHPMEPKTQLHKDLEGTPVDATEYRRIVGCLRYLLHTRPDLSYSIGMASRYMERPTIMHHRVVKQILRYLKGTIYFGLVYIKGPQEIGIFGYSDSDLAGDLDGRKSTSGMTFYFNESLVSWNSQKQKTVTLSSCEAEFMAATTAACHALWLRSLASELTGVKPKPVTLFVDNKSAIALMKNPVFHGRSKHIDTRFHFIRECIEKGQIVVEFVNTGEQRADALTKALPGVKLAAMRQLLGVRDLQSFLQAPVRHKLKQNGCEFVAHGVDADAGGEDLDEVRMADFAQRFALREEGLEGAAVLEVKHLDRDLLIAEEVSVHRAIPSDAKFSGEKSSVVSVWFTTFLYLRKKKTL</sequence>
<dbReference type="GO" id="GO:0015074">
    <property type="term" value="P:DNA integration"/>
    <property type="evidence" value="ECO:0007669"/>
    <property type="project" value="InterPro"/>
</dbReference>
<dbReference type="PROSITE" id="PS50994">
    <property type="entry name" value="INTEGRASE"/>
    <property type="match status" value="1"/>
</dbReference>
<organism evidence="3 4">
    <name type="scientific">Zingiber officinale</name>
    <name type="common">Ginger</name>
    <name type="synonym">Amomum zingiber</name>
    <dbReference type="NCBI Taxonomy" id="94328"/>
    <lineage>
        <taxon>Eukaryota</taxon>
        <taxon>Viridiplantae</taxon>
        <taxon>Streptophyta</taxon>
        <taxon>Embryophyta</taxon>
        <taxon>Tracheophyta</taxon>
        <taxon>Spermatophyta</taxon>
        <taxon>Magnoliopsida</taxon>
        <taxon>Liliopsida</taxon>
        <taxon>Zingiberales</taxon>
        <taxon>Zingiberaceae</taxon>
        <taxon>Zingiber</taxon>
    </lineage>
</organism>
<feature type="region of interest" description="Disordered" evidence="1">
    <location>
        <begin position="1"/>
        <end position="31"/>
    </location>
</feature>
<evidence type="ECO:0000313" key="4">
    <source>
        <dbReference type="Proteomes" id="UP000734854"/>
    </source>
</evidence>
<evidence type="ECO:0000256" key="1">
    <source>
        <dbReference type="SAM" id="MobiDB-lite"/>
    </source>
</evidence>
<dbReference type="AlphaFoldDB" id="A0A8J5I7W7"/>